<organism evidence="1 2">
    <name type="scientific">Actinocatenispora thailandica</name>
    <dbReference type="NCBI Taxonomy" id="227318"/>
    <lineage>
        <taxon>Bacteria</taxon>
        <taxon>Bacillati</taxon>
        <taxon>Actinomycetota</taxon>
        <taxon>Actinomycetes</taxon>
        <taxon>Micromonosporales</taxon>
        <taxon>Micromonosporaceae</taxon>
        <taxon>Actinocatenispora</taxon>
    </lineage>
</organism>
<sequence>MTRRARWLWATVAVWAVVLVALAFVAAGHPTVKQQQSPAAARPSVQAAMAAVLAAAGPDTVTAVGPYRQVGVCSLTAARQGVEWSLVADVYGPTARLAGLAGRLPARFRAKSVLSFTGGGRMTVGHPTPFLKLTVRAAENDPGHLIATVDTGCRPTTGRPYPAFLAAAGAARQGAATRIFGLFDATPATTRRTGLDCGATTVTATATAPSSVGPLGRTLDGHPQPGRLVTHDDSRYVYLDHGRGLVVTAHGDRLTVTATTPCR</sequence>
<dbReference type="Proteomes" id="UP000611640">
    <property type="component" value="Chromosome"/>
</dbReference>
<dbReference type="KEGG" id="atl:Athai_00570"/>
<dbReference type="EMBL" id="AP023355">
    <property type="protein sequence ID" value="BCJ32554.1"/>
    <property type="molecule type" value="Genomic_DNA"/>
</dbReference>
<name>A0A7R7HV58_9ACTN</name>
<dbReference type="AlphaFoldDB" id="A0A7R7HV58"/>
<dbReference type="RefSeq" id="WP_203959590.1">
    <property type="nucleotide sequence ID" value="NZ_AP023355.1"/>
</dbReference>
<evidence type="ECO:0000313" key="1">
    <source>
        <dbReference type="EMBL" id="BCJ32554.1"/>
    </source>
</evidence>
<gene>
    <name evidence="1" type="ORF">Athai_00570</name>
</gene>
<keyword evidence="2" id="KW-1185">Reference proteome</keyword>
<accession>A0A7R7HV58</accession>
<proteinExistence type="predicted"/>
<protein>
    <submittedName>
        <fullName evidence="1">Uncharacterized protein</fullName>
    </submittedName>
</protein>
<reference evidence="1 2" key="1">
    <citation type="submission" date="2020-08" db="EMBL/GenBank/DDBJ databases">
        <title>Whole genome shotgun sequence of Actinocatenispora thailandica NBRC 105041.</title>
        <authorList>
            <person name="Komaki H."/>
            <person name="Tamura T."/>
        </authorList>
    </citation>
    <scope>NUCLEOTIDE SEQUENCE [LARGE SCALE GENOMIC DNA]</scope>
    <source>
        <strain evidence="1 2">NBRC 105041</strain>
    </source>
</reference>
<evidence type="ECO:0000313" key="2">
    <source>
        <dbReference type="Proteomes" id="UP000611640"/>
    </source>
</evidence>